<reference evidence="2" key="1">
    <citation type="submission" date="2022-07" db="EMBL/GenBank/DDBJ databases">
        <title>Enhanced cultured diversity of the mouse gut microbiota enables custom-made synthetic communities.</title>
        <authorList>
            <person name="Afrizal A."/>
        </authorList>
    </citation>
    <scope>NUCLEOTIDE SEQUENCE</scope>
    <source>
        <strain evidence="2">DSM 29186</strain>
    </source>
</reference>
<dbReference type="SUPFAM" id="SSF52540">
    <property type="entry name" value="P-loop containing nucleoside triphosphate hydrolases"/>
    <property type="match status" value="1"/>
</dbReference>
<dbReference type="Gene3D" id="3.40.50.300">
    <property type="entry name" value="P-loop containing nucleotide triphosphate hydrolases"/>
    <property type="match status" value="2"/>
</dbReference>
<dbReference type="InterPro" id="IPR051162">
    <property type="entry name" value="T4SS_component"/>
</dbReference>
<sequence length="1743" mass="202045">MSKQFYKYLSDRLIEFLRESSIKPGDRFYIQLDEKEQVNEFYNTLMEFKNAEPFVYQHNSGGEYKTFSINIGETSLVVTSTIDVTNSYLVTMRNVCQEQEGVWKNKTLLILCEDVIDSIKDGCYDLRLEGMPLSVKYISSNLNNEITKSKLSKVDREVVKFYNKQKLEDSYNTSLLDYKEILSIIGKNCIEDKDYSEIGLFKDSGLENLNSKAMQSRLKENNELYSKVEGYQEYNDRKAQLEKLFDDKGVSKLEKEDWKDTDFTDVKRSFEKNKENKPLEYIENSNKKTVEGLVYWERNKSDTAAGKRNKQIIVFNDGNHDETTLEFKFDEDLAKEFITDKSKTYMTVSRKKMTIKLPIKNNKPIFQKVTYKHKNQSKSKYDFNIAILNIEESVLNTIKTRYSIASGSGGKNRLVINVDDSNIIFGEGGKEIETVVDNKDDIVSINPDETIKISSESAAWDDDSLKFILKSDKGQVPIEIKEEGLRGKNITSVNILKRKRERKESFRWIKNIISQHTSEYYLEEKLKIPFNKEKEIIDKEIMYGIDTIDEINKIDISFSEELTNAYMNILNYYKSNNNIPSLHYLDEEIINLYKNYLEIYNKEIESINEKDILSSLDLKKNLLKLGTIENEYKVMFTPFAPLNIAYMLELYSQLDCENVDSHILERLIPNNLLPYIYNDNNELFTPIYQKDNIEWLIYEKKEQVSLGETNAFVAKVVEEKINQFISNFKYLFIKKCNSPIQINVINIVNDKEVVKGVFEYIRKQIVKDPYNIIPIEVSIYNGNGNTYFENFFQASSVEKIEEEFDVDFEIKNNDLDKTDVMRIAYENIKCYKQNDSNYKYAHISFYKSGFDDKNATDNTNSLESGLSIDGLLSTVTSNNNENDYRIGFGSKNRINVNNNLIRTASNLNEFAVNCHNGGVNPYIKETSIVTRPLVLSEDTKEKLYNSSHWVTFIEPNFGLEYFKESNNHNLIIIHYSDQYTSTEQYDTITVTNKSEQYKYIIKEFLNRKNIDIPDEKINHVIKSFNSINGEWLLNLIANKSEYDREKLSIISALKYGMTLLNHEDIIWIPVSSEEILRVSNAVKLNKSEGIFTLKNLKEKGVHSDDLIFIGVNISDKDNLKLYYYPIEVKVGYNFSSVIDKGKIQINKTYELLKDQLSQHYDGDRKVFKNKFFRNFFSKLLITNAEKLCTNNIWPEKHLERIMKFKRLLLNDDYEVSFELESLIGKGALISFKKDNYYRSINKVNDVLFIELTEDDAYEGMTKSVEQLSREILSGNQDIKQSDLLTNYKLDDYSEMVYKKIAPTSEDVDDGDGLAAIVAEKYEDINTEYESISTQTRVKEDKYETSIVTTPVEIIDEVEVISSISKPEKKDVRILLGEAEGSSKKVYWEYNHKKLANRHMLITGKSGNGKTYFIQCALKELVESGVPAVIIDYTDGFKTSQLEPEFKEYLGDNLKQFIVAKDKFPLNPFKKGRKELDEDFYIDEDYVDVAERFKSVIGSVYKDLGIQQLNSVYQAVIRGLEKNNGSLDLRSFRQELAEDKSSYAQTTLSQLSLLIDKNPFEENKDFGWGDLDKGDGKLFIIQLTGFTKDVQRIITEMILWDLWNYKLNNGNKDNPFTVVLDECQNLNFGDNSPCKKILLEGRKFGWSAWFSTQFLKGQMDKATISGLQNAAQKVYFAQTEEEAPVVASVFAESNDDKKEWTKRLIGLEKGTCITYGSMMCDEDKLYPAVPIKIRISSLEERIER</sequence>
<dbReference type="InterPro" id="IPR017646">
    <property type="entry name" value="Dnd_assoc_2"/>
</dbReference>
<proteinExistence type="predicted"/>
<organism evidence="2 3">
    <name type="scientific">Terrisporobacter muris</name>
    <dbReference type="NCBI Taxonomy" id="2963284"/>
    <lineage>
        <taxon>Bacteria</taxon>
        <taxon>Bacillati</taxon>
        <taxon>Bacillota</taxon>
        <taxon>Clostridia</taxon>
        <taxon>Peptostreptococcales</taxon>
        <taxon>Peptostreptococcaceae</taxon>
        <taxon>Terrisporobacter</taxon>
    </lineage>
</organism>
<evidence type="ECO:0000259" key="1">
    <source>
        <dbReference type="Pfam" id="PF01935"/>
    </source>
</evidence>
<dbReference type="Proteomes" id="UP001140817">
    <property type="component" value="Unassembled WGS sequence"/>
</dbReference>
<dbReference type="NCBIfam" id="TIGR03237">
    <property type="entry name" value="dnd_assoc_2"/>
    <property type="match status" value="1"/>
</dbReference>
<feature type="domain" description="Helicase HerA central" evidence="1">
    <location>
        <begin position="1390"/>
        <end position="1598"/>
    </location>
</feature>
<dbReference type="Pfam" id="PF01935">
    <property type="entry name" value="DUF87"/>
    <property type="match status" value="1"/>
</dbReference>
<dbReference type="PANTHER" id="PTHR30121">
    <property type="entry name" value="UNCHARACTERIZED PROTEIN YJGR-RELATED"/>
    <property type="match status" value="1"/>
</dbReference>
<evidence type="ECO:0000313" key="2">
    <source>
        <dbReference type="EMBL" id="MCR1821176.1"/>
    </source>
</evidence>
<dbReference type="RefSeq" id="WP_257559907.1">
    <property type="nucleotide sequence ID" value="NZ_JANKBY010000001.1"/>
</dbReference>
<name>A0A9X2S254_9FIRM</name>
<comment type="caution">
    <text evidence="2">The sequence shown here is derived from an EMBL/GenBank/DDBJ whole genome shotgun (WGS) entry which is preliminary data.</text>
</comment>
<accession>A0A9X2S254</accession>
<dbReference type="InterPro" id="IPR002789">
    <property type="entry name" value="HerA_central"/>
</dbReference>
<gene>
    <name evidence="2" type="primary">dptH</name>
    <name evidence="2" type="ORF">NSA58_00115</name>
</gene>
<evidence type="ECO:0000313" key="3">
    <source>
        <dbReference type="Proteomes" id="UP001140817"/>
    </source>
</evidence>
<dbReference type="EMBL" id="JANKBY010000001">
    <property type="protein sequence ID" value="MCR1821176.1"/>
    <property type="molecule type" value="Genomic_DNA"/>
</dbReference>
<dbReference type="InterPro" id="IPR027417">
    <property type="entry name" value="P-loop_NTPase"/>
</dbReference>
<dbReference type="PANTHER" id="PTHR30121:SF6">
    <property type="entry name" value="SLR6007 PROTEIN"/>
    <property type="match status" value="1"/>
</dbReference>
<keyword evidence="3" id="KW-1185">Reference proteome</keyword>
<protein>
    <submittedName>
        <fullName evidence="2">DNA phosphorothioation-dependent restriction protein DptH</fullName>
    </submittedName>
</protein>